<evidence type="ECO:0000313" key="2">
    <source>
        <dbReference type="EMBL" id="KAH3683671.1"/>
    </source>
</evidence>
<evidence type="ECO:0000313" key="3">
    <source>
        <dbReference type="Proteomes" id="UP000774326"/>
    </source>
</evidence>
<dbReference type="PIRSF" id="PIRSF007807">
    <property type="entry name" value="Cdc123"/>
    <property type="match status" value="1"/>
</dbReference>
<keyword evidence="3" id="KW-1185">Reference proteome</keyword>
<reference evidence="2" key="2">
    <citation type="submission" date="2021-01" db="EMBL/GenBank/DDBJ databases">
        <authorList>
            <person name="Schikora-Tamarit M.A."/>
        </authorList>
    </citation>
    <scope>NUCLEOTIDE SEQUENCE</scope>
    <source>
        <strain evidence="2">CBS2887</strain>
    </source>
</reference>
<proteinExistence type="inferred from homology"/>
<dbReference type="GO" id="GO:0005737">
    <property type="term" value="C:cytoplasm"/>
    <property type="evidence" value="ECO:0007669"/>
    <property type="project" value="TreeGrafter"/>
</dbReference>
<dbReference type="InterPro" id="IPR009772">
    <property type="entry name" value="CDC123"/>
</dbReference>
<dbReference type="PANTHER" id="PTHR15323">
    <property type="entry name" value="D123 PROTEIN"/>
    <property type="match status" value="1"/>
</dbReference>
<gene>
    <name evidence="2" type="ORF">WICPIJ_005355</name>
</gene>
<dbReference type="OrthoDB" id="360540at2759"/>
<dbReference type="EMBL" id="JAEUBG010003009">
    <property type="protein sequence ID" value="KAH3683671.1"/>
    <property type="molecule type" value="Genomic_DNA"/>
</dbReference>
<dbReference type="AlphaFoldDB" id="A0A9P8TLX1"/>
<dbReference type="Pfam" id="PF07065">
    <property type="entry name" value="D123"/>
    <property type="match status" value="1"/>
</dbReference>
<evidence type="ECO:0008006" key="4">
    <source>
        <dbReference type="Google" id="ProtNLM"/>
    </source>
</evidence>
<dbReference type="PANTHER" id="PTHR15323:SF6">
    <property type="entry name" value="CELL DIVISION CYCLE PROTEIN 123 HOMOLOG"/>
    <property type="match status" value="1"/>
</dbReference>
<dbReference type="Proteomes" id="UP000774326">
    <property type="component" value="Unassembled WGS sequence"/>
</dbReference>
<accession>A0A9P8TLX1</accession>
<protein>
    <recommendedName>
        <fullName evidence="4">Cell division cycle protein 123</fullName>
    </recommendedName>
</protein>
<organism evidence="2 3">
    <name type="scientific">Wickerhamomyces pijperi</name>
    <name type="common">Yeast</name>
    <name type="synonym">Pichia pijperi</name>
    <dbReference type="NCBI Taxonomy" id="599730"/>
    <lineage>
        <taxon>Eukaryota</taxon>
        <taxon>Fungi</taxon>
        <taxon>Dikarya</taxon>
        <taxon>Ascomycota</taxon>
        <taxon>Saccharomycotina</taxon>
        <taxon>Saccharomycetes</taxon>
        <taxon>Phaffomycetales</taxon>
        <taxon>Wickerhamomycetaceae</taxon>
        <taxon>Wickerhamomyces</taxon>
    </lineage>
</organism>
<comment type="similarity">
    <text evidence="1">Belongs to the CDC123 family.</text>
</comment>
<comment type="caution">
    <text evidence="2">The sequence shown here is derived from an EMBL/GenBank/DDBJ whole genome shotgun (WGS) entry which is preliminary data.</text>
</comment>
<sequence>MTADTQETHKDHAVFQHIPVTRQQVLNCSFSSWYDKYKPHVPKSKIIKPLPSSFIHYLTSDGIVLPQEGPGSDNVGWSDDEEQENNEQIKELEIDESELESDSEEDQEPKKTFSELVSTFQETHDKIQSIIDQYGAVTPKLNWSAPRDATWITTTNTMKCTNVLDLYLLLNASNYVMYDIDSAFDECEDQNNGEANKHVEYELVLRKWVNVNPALEFRCFVKGRKLIGISQRELNYYDFLEALGSTLKPLIVDFFNNVLRDTFDDADFVFDVYIPRPFDKVFLIDINTFSRTTDSQMFTWHELALINAEEFDQEKDMEFRLVTKMNKGRFYSKEHSENQVPRDVVDASLDSNAMAELAKQWRELQVKAGVDPDA</sequence>
<name>A0A9P8TLX1_WICPI</name>
<evidence type="ECO:0000256" key="1">
    <source>
        <dbReference type="ARBA" id="ARBA00011047"/>
    </source>
</evidence>
<reference evidence="2" key="1">
    <citation type="journal article" date="2021" name="Open Biol.">
        <title>Shared evolutionary footprints suggest mitochondrial oxidative damage underlies multiple complex I losses in fungi.</title>
        <authorList>
            <person name="Schikora-Tamarit M.A."/>
            <person name="Marcet-Houben M."/>
            <person name="Nosek J."/>
            <person name="Gabaldon T."/>
        </authorList>
    </citation>
    <scope>NUCLEOTIDE SEQUENCE</scope>
    <source>
        <strain evidence="2">CBS2887</strain>
    </source>
</reference>